<comment type="similarity">
    <text evidence="1">Belongs to the phD/YefM antitoxin family.</text>
</comment>
<protein>
    <submittedName>
        <fullName evidence="2">Antitoxin Phd_YefM, type II toxin-antitoxin system</fullName>
    </submittedName>
</protein>
<reference evidence="3" key="1">
    <citation type="submission" date="2016-10" db="EMBL/GenBank/DDBJ databases">
        <authorList>
            <person name="Varghese N."/>
            <person name="Submissions S."/>
        </authorList>
    </citation>
    <scope>NUCLEOTIDE SEQUENCE [LARGE SCALE GENOMIC DNA]</scope>
    <source>
        <strain evidence="3">PL19</strain>
    </source>
</reference>
<dbReference type="Proteomes" id="UP000198928">
    <property type="component" value="Unassembled WGS sequence"/>
</dbReference>
<dbReference type="RefSeq" id="WP_139238042.1">
    <property type="nucleotide sequence ID" value="NZ_FOSG01000001.1"/>
</dbReference>
<proteinExistence type="inferred from homology"/>
<organism evidence="2 3">
    <name type="scientific">Streptomyces pini</name>
    <dbReference type="NCBI Taxonomy" id="1520580"/>
    <lineage>
        <taxon>Bacteria</taxon>
        <taxon>Bacillati</taxon>
        <taxon>Actinomycetota</taxon>
        <taxon>Actinomycetes</taxon>
        <taxon>Kitasatosporales</taxon>
        <taxon>Streptomycetaceae</taxon>
        <taxon>Streptomyces</taxon>
    </lineage>
</organism>
<gene>
    <name evidence="2" type="ORF">SAMN05192584_101213</name>
</gene>
<name>A0A1I3U207_9ACTN</name>
<evidence type="ECO:0000313" key="2">
    <source>
        <dbReference type="EMBL" id="SFJ76559.1"/>
    </source>
</evidence>
<evidence type="ECO:0000313" key="3">
    <source>
        <dbReference type="Proteomes" id="UP000198928"/>
    </source>
</evidence>
<accession>A0A1I3U207</accession>
<dbReference type="InterPro" id="IPR036165">
    <property type="entry name" value="YefM-like_sf"/>
</dbReference>
<evidence type="ECO:0000256" key="1">
    <source>
        <dbReference type="ARBA" id="ARBA00009981"/>
    </source>
</evidence>
<keyword evidence="3" id="KW-1185">Reference proteome</keyword>
<dbReference type="SUPFAM" id="SSF143120">
    <property type="entry name" value="YefM-like"/>
    <property type="match status" value="1"/>
</dbReference>
<dbReference type="EMBL" id="FOSG01000001">
    <property type="protein sequence ID" value="SFJ76559.1"/>
    <property type="molecule type" value="Genomic_DNA"/>
</dbReference>
<dbReference type="OrthoDB" id="3730588at2"/>
<sequence length="105" mass="11038">MTASPWEAGRIPLVPLAEARADLPKLANLAHYTGRPTILTRYGKPWAVIAPVSALAHLADAPPEGSEDVVEVSERLAALGGSTVTSESILAALRDIREEQGEGEA</sequence>
<dbReference type="AlphaFoldDB" id="A0A1I3U207"/>
<dbReference type="Gene3D" id="3.40.1620.10">
    <property type="entry name" value="YefM-like domain"/>
    <property type="match status" value="1"/>
</dbReference>